<dbReference type="Proteomes" id="UP001273531">
    <property type="component" value="Unassembled WGS sequence"/>
</dbReference>
<proteinExistence type="predicted"/>
<protein>
    <submittedName>
        <fullName evidence="1">Uncharacterized protein</fullName>
    </submittedName>
</protein>
<sequence length="66" mass="7167">MTDPLPIRIIVRLICAAGAQSILAGWQSAGSSLPIALLYQPLQALDRQTILHDEALAPRGVFRIFV</sequence>
<accession>A0ABU3Y2M6</accession>
<name>A0ABU3Y2M6_9SPHN</name>
<dbReference type="RefSeq" id="WP_317224853.1">
    <property type="nucleotide sequence ID" value="NZ_JAWJEJ010000001.1"/>
</dbReference>
<gene>
    <name evidence="1" type="ORF">RZN05_01475</name>
</gene>
<evidence type="ECO:0000313" key="2">
    <source>
        <dbReference type="Proteomes" id="UP001273531"/>
    </source>
</evidence>
<organism evidence="1 2">
    <name type="scientific">Sphingomonas agrestis</name>
    <dbReference type="NCBI Taxonomy" id="3080540"/>
    <lineage>
        <taxon>Bacteria</taxon>
        <taxon>Pseudomonadati</taxon>
        <taxon>Pseudomonadota</taxon>
        <taxon>Alphaproteobacteria</taxon>
        <taxon>Sphingomonadales</taxon>
        <taxon>Sphingomonadaceae</taxon>
        <taxon>Sphingomonas</taxon>
    </lineage>
</organism>
<keyword evidence="2" id="KW-1185">Reference proteome</keyword>
<reference evidence="1 2" key="1">
    <citation type="submission" date="2023-10" db="EMBL/GenBank/DDBJ databases">
        <title>Sphingomonas sp. HF-S4 16S ribosomal RNA gene Genome sequencing and assembly.</title>
        <authorList>
            <person name="Lee H."/>
        </authorList>
    </citation>
    <scope>NUCLEOTIDE SEQUENCE [LARGE SCALE GENOMIC DNA]</scope>
    <source>
        <strain evidence="1 2">HF-S4</strain>
    </source>
</reference>
<evidence type="ECO:0000313" key="1">
    <source>
        <dbReference type="EMBL" id="MDV3455638.1"/>
    </source>
</evidence>
<dbReference type="EMBL" id="JAWJEJ010000001">
    <property type="protein sequence ID" value="MDV3455638.1"/>
    <property type="molecule type" value="Genomic_DNA"/>
</dbReference>
<comment type="caution">
    <text evidence="1">The sequence shown here is derived from an EMBL/GenBank/DDBJ whole genome shotgun (WGS) entry which is preliminary data.</text>
</comment>